<name>A0ABV3QV63_9HYPH</name>
<dbReference type="Gene3D" id="3.40.630.10">
    <property type="entry name" value="Zn peptidases"/>
    <property type="match status" value="1"/>
</dbReference>
<evidence type="ECO:0008006" key="3">
    <source>
        <dbReference type="Google" id="ProtNLM"/>
    </source>
</evidence>
<evidence type="ECO:0000313" key="2">
    <source>
        <dbReference type="Proteomes" id="UP001556196"/>
    </source>
</evidence>
<dbReference type="Proteomes" id="UP001556196">
    <property type="component" value="Unassembled WGS sequence"/>
</dbReference>
<evidence type="ECO:0000313" key="1">
    <source>
        <dbReference type="EMBL" id="MEW9804685.1"/>
    </source>
</evidence>
<reference evidence="1 2" key="1">
    <citation type="submission" date="2024-06" db="EMBL/GenBank/DDBJ databases">
        <authorList>
            <person name="Tuo L."/>
        </authorList>
    </citation>
    <scope>NUCLEOTIDE SEQUENCE [LARGE SCALE GENOMIC DNA]</scope>
    <source>
        <strain evidence="1 2">ZMM04-5</strain>
    </source>
</reference>
<organism evidence="1 2">
    <name type="scientific">Mesorhizobium marinum</name>
    <dbReference type="NCBI Taxonomy" id="3228790"/>
    <lineage>
        <taxon>Bacteria</taxon>
        <taxon>Pseudomonadati</taxon>
        <taxon>Pseudomonadota</taxon>
        <taxon>Alphaproteobacteria</taxon>
        <taxon>Hyphomicrobiales</taxon>
        <taxon>Phyllobacteriaceae</taxon>
        <taxon>Mesorhizobium</taxon>
    </lineage>
</organism>
<keyword evidence="2" id="KW-1185">Reference proteome</keyword>
<proteinExistence type="predicted"/>
<dbReference type="RefSeq" id="WP_367721725.1">
    <property type="nucleotide sequence ID" value="NZ_JBFOCH010000006.1"/>
</dbReference>
<protein>
    <recommendedName>
        <fullName evidence="3">Peptidase M20</fullName>
    </recommendedName>
</protein>
<dbReference type="SUPFAM" id="SSF53187">
    <property type="entry name" value="Zn-dependent exopeptidases"/>
    <property type="match status" value="1"/>
</dbReference>
<comment type="caution">
    <text evidence="1">The sequence shown here is derived from an EMBL/GenBank/DDBJ whole genome shotgun (WGS) entry which is preliminary data.</text>
</comment>
<dbReference type="EMBL" id="JBFOCI010000001">
    <property type="protein sequence ID" value="MEW9804685.1"/>
    <property type="molecule type" value="Genomic_DNA"/>
</dbReference>
<sequence>MNMQDARSTSLLPLAELLAKLEPDIERLRPLVDSYITGERIARYLKVLADTPAPSTAASAMRAPVLRELLEGDGAHGKRLALDANHGNTGNTVILTGSAAGSKPLWYFAHLDTISYLAGPADGDRQPLVPFCYHLTQDGRRDALCYRFDLQCARYMVAADGFLESEAGRPYFRPNNPGFRLVSGDRVVPVTSCAPDADGHWTGHFDNAGGVAALAVAAPVLAEAGFDAMLALPDEEEGPHGSGNQVIGRGGSRLIDRLPPPDLALVADMQQAGDNAGLGSTDNNTVRLGKGAVLSEFSSLGRGAVTPPHLLGLARHLVRLIDRRGVKVQEPQNSYTSRSDDVSVMLKTPNILLLGFPGLDRHFDTGLPKANPRDIVDLSKALVYAALLRPIIRTMSDQSRSVR</sequence>
<gene>
    <name evidence="1" type="ORF">ABUE31_01645</name>
</gene>
<accession>A0ABV3QV63</accession>